<dbReference type="Proteomes" id="UP000789707">
    <property type="component" value="Unassembled WGS sequence"/>
</dbReference>
<dbReference type="RefSeq" id="WP_230097497.1">
    <property type="nucleotide sequence ID" value="NZ_CAKKNS010000010.1"/>
</dbReference>
<accession>A0ABN8BI99</accession>
<evidence type="ECO:0000256" key="2">
    <source>
        <dbReference type="SAM" id="MobiDB-lite"/>
    </source>
</evidence>
<feature type="compositionally biased region" description="Basic and acidic residues" evidence="2">
    <location>
        <begin position="105"/>
        <end position="114"/>
    </location>
</feature>
<feature type="compositionally biased region" description="Acidic residues" evidence="2">
    <location>
        <begin position="61"/>
        <end position="72"/>
    </location>
</feature>
<evidence type="ECO:0000313" key="4">
    <source>
        <dbReference type="EMBL" id="CAH0417475.1"/>
    </source>
</evidence>
<reference evidence="4 5" key="1">
    <citation type="submission" date="2021-11" db="EMBL/GenBank/DDBJ databases">
        <authorList>
            <person name="Depoorter E."/>
        </authorList>
    </citation>
    <scope>NUCLEOTIDE SEQUENCE [LARGE SCALE GENOMIC DNA]</scope>
    <source>
        <strain evidence="4 5">LMG 24289</strain>
    </source>
</reference>
<dbReference type="SUPFAM" id="SSF56563">
    <property type="entry name" value="Major capsid protein gp5"/>
    <property type="match status" value="1"/>
</dbReference>
<evidence type="ECO:0000313" key="5">
    <source>
        <dbReference type="Proteomes" id="UP000789707"/>
    </source>
</evidence>
<dbReference type="NCBIfam" id="TIGR01554">
    <property type="entry name" value="major_cap_HK97"/>
    <property type="match status" value="1"/>
</dbReference>
<name>A0ABN8BI99_9LACO</name>
<comment type="caution">
    <text evidence="4">The sequence shown here is derived from an EMBL/GenBank/DDBJ whole genome shotgun (WGS) entry which is preliminary data.</text>
</comment>
<organism evidence="4 5">
    <name type="scientific">Periweissella fabaria</name>
    <dbReference type="NCBI Taxonomy" id="546157"/>
    <lineage>
        <taxon>Bacteria</taxon>
        <taxon>Bacillati</taxon>
        <taxon>Bacillota</taxon>
        <taxon>Bacilli</taxon>
        <taxon>Lactobacillales</taxon>
        <taxon>Lactobacillaceae</taxon>
        <taxon>Periweissella</taxon>
    </lineage>
</organism>
<dbReference type="InterPro" id="IPR054612">
    <property type="entry name" value="Phage_capsid-like_C"/>
</dbReference>
<evidence type="ECO:0000259" key="3">
    <source>
        <dbReference type="Pfam" id="PF05065"/>
    </source>
</evidence>
<comment type="subcellular location">
    <subcellularLocation>
        <location evidence="1">Virion</location>
    </subcellularLocation>
</comment>
<sequence length="417" mass="45571">MVKESIAAKQGELATAIANAEDLINSNASADQQQQALDLVKQLQADIKNLEALPEPTTDPEVPDDGNDDTPESLDPPAPTPDDTGVPPELDDDDNNTNPENDPEDPTKKGENRKMPIPMNKKTNILQEQRAAFNAFLHSRGEKRDGLTSTEAGVLIPEQIIYNPDTEVHTVADLSKLVHNVSVTTPSGTYPILKSASTVLPSVDELKENPDLANPEFIDVEWKVKTYRGMLPISEEAIADAQIDLIPLLQRYVQEIKINTVNSQVNTILSKFTSKKVAAEDLVPTLKSLKNKGFDPAYNLSFVMTQSLYDVLDQAKDAQGRYLLQDSISAPSGSKLFGLDVTVFKDSAFGGTGEVLQVFIGDLERAALFANRLDVMVNWIDDKVYGRVLQPVIRFDVESADSNAGVFVTITPEAPKS</sequence>
<keyword evidence="5" id="KW-1185">Reference proteome</keyword>
<protein>
    <recommendedName>
        <fullName evidence="3">Phage capsid-like C-terminal domain-containing protein</fullName>
    </recommendedName>
</protein>
<dbReference type="Pfam" id="PF05065">
    <property type="entry name" value="Phage_capsid"/>
    <property type="match status" value="1"/>
</dbReference>
<feature type="domain" description="Phage capsid-like C-terminal" evidence="3">
    <location>
        <begin position="153"/>
        <end position="395"/>
    </location>
</feature>
<gene>
    <name evidence="4" type="ORF">WFA24289_01816</name>
</gene>
<dbReference type="InterPro" id="IPR024455">
    <property type="entry name" value="Phage_capsid"/>
</dbReference>
<evidence type="ECO:0000256" key="1">
    <source>
        <dbReference type="ARBA" id="ARBA00004328"/>
    </source>
</evidence>
<dbReference type="EMBL" id="CAKKNS010000010">
    <property type="protein sequence ID" value="CAH0417475.1"/>
    <property type="molecule type" value="Genomic_DNA"/>
</dbReference>
<proteinExistence type="predicted"/>
<feature type="region of interest" description="Disordered" evidence="2">
    <location>
        <begin position="48"/>
        <end position="119"/>
    </location>
</feature>